<evidence type="ECO:0000313" key="4">
    <source>
        <dbReference type="EMBL" id="RCX18768.1"/>
    </source>
</evidence>
<reference evidence="4 5" key="1">
    <citation type="submission" date="2018-07" db="EMBL/GenBank/DDBJ databases">
        <title>Genomic Encyclopedia of Type Strains, Phase IV (KMG-IV): sequencing the most valuable type-strain genomes for metagenomic binning, comparative biology and taxonomic classification.</title>
        <authorList>
            <person name="Goeker M."/>
        </authorList>
    </citation>
    <scope>NUCLEOTIDE SEQUENCE [LARGE SCALE GENOMIC DNA]</scope>
    <source>
        <strain evidence="4 5">DSM 27016</strain>
    </source>
</reference>
<dbReference type="Proteomes" id="UP000253034">
    <property type="component" value="Unassembled WGS sequence"/>
</dbReference>
<evidence type="ECO:0000313" key="5">
    <source>
        <dbReference type="Proteomes" id="UP000253034"/>
    </source>
</evidence>
<dbReference type="InterPro" id="IPR000620">
    <property type="entry name" value="EamA_dom"/>
</dbReference>
<proteinExistence type="inferred from homology"/>
<name>A0A369BDT7_9FIRM</name>
<dbReference type="Pfam" id="PF00892">
    <property type="entry name" value="EamA"/>
    <property type="match status" value="1"/>
</dbReference>
<evidence type="ECO:0000259" key="3">
    <source>
        <dbReference type="Pfam" id="PF00892"/>
    </source>
</evidence>
<keyword evidence="5" id="KW-1185">Reference proteome</keyword>
<accession>A0A369BDT7</accession>
<feature type="transmembrane region" description="Helical" evidence="2">
    <location>
        <begin position="123"/>
        <end position="140"/>
    </location>
</feature>
<evidence type="ECO:0000256" key="2">
    <source>
        <dbReference type="SAM" id="Phobius"/>
    </source>
</evidence>
<feature type="domain" description="EamA" evidence="3">
    <location>
        <begin position="8"/>
        <end position="140"/>
    </location>
</feature>
<dbReference type="EMBL" id="QPJT01000004">
    <property type="protein sequence ID" value="RCX18768.1"/>
    <property type="molecule type" value="Genomic_DNA"/>
</dbReference>
<keyword evidence="2" id="KW-0472">Membrane</keyword>
<dbReference type="GO" id="GO:0016020">
    <property type="term" value="C:membrane"/>
    <property type="evidence" value="ECO:0007669"/>
    <property type="project" value="InterPro"/>
</dbReference>
<feature type="transmembrane region" description="Helical" evidence="2">
    <location>
        <begin position="66"/>
        <end position="87"/>
    </location>
</feature>
<keyword evidence="2" id="KW-1133">Transmembrane helix</keyword>
<dbReference type="SUPFAM" id="SSF103481">
    <property type="entry name" value="Multidrug resistance efflux transporter EmrE"/>
    <property type="match status" value="1"/>
</dbReference>
<feature type="transmembrane region" description="Helical" evidence="2">
    <location>
        <begin position="32"/>
        <end position="54"/>
    </location>
</feature>
<dbReference type="OrthoDB" id="2294582at2"/>
<comment type="similarity">
    <text evidence="1">Belongs to the EamA transporter family.</text>
</comment>
<organism evidence="4 5">
    <name type="scientific">Anaerobacterium chartisolvens</name>
    <dbReference type="NCBI Taxonomy" id="1297424"/>
    <lineage>
        <taxon>Bacteria</taxon>
        <taxon>Bacillati</taxon>
        <taxon>Bacillota</taxon>
        <taxon>Clostridia</taxon>
        <taxon>Eubacteriales</taxon>
        <taxon>Oscillospiraceae</taxon>
        <taxon>Anaerobacterium</taxon>
    </lineage>
</organism>
<sequence>MLNFIWPIFVVVAANTVYNICAKSTPAGVQPFASLAVTYLTAAFLSVLLFFATSGSKDIVAEARKIDWTSLVFGCSIVALEFGYIYIYRVGWKVSTGSLIANVCLACVLLVIGIVLYKESITLRQIAGMVLCIAGIFMISK</sequence>
<dbReference type="AlphaFoldDB" id="A0A369BDT7"/>
<evidence type="ECO:0000256" key="1">
    <source>
        <dbReference type="ARBA" id="ARBA00007362"/>
    </source>
</evidence>
<gene>
    <name evidence="4" type="ORF">DFR58_10437</name>
</gene>
<comment type="caution">
    <text evidence="4">The sequence shown here is derived from an EMBL/GenBank/DDBJ whole genome shotgun (WGS) entry which is preliminary data.</text>
</comment>
<dbReference type="InterPro" id="IPR037185">
    <property type="entry name" value="EmrE-like"/>
</dbReference>
<feature type="transmembrane region" description="Helical" evidence="2">
    <location>
        <begin position="99"/>
        <end position="116"/>
    </location>
</feature>
<keyword evidence="2" id="KW-0812">Transmembrane</keyword>
<dbReference type="RefSeq" id="WP_114296623.1">
    <property type="nucleotide sequence ID" value="NZ_QPJT01000004.1"/>
</dbReference>
<protein>
    <submittedName>
        <fullName evidence="4">EamA-like transporter family protein</fullName>
    </submittedName>
</protein>